<protein>
    <recommendedName>
        <fullName evidence="1">DUF4833 domain-containing protein</fullName>
    </recommendedName>
</protein>
<evidence type="ECO:0000313" key="3">
    <source>
        <dbReference type="Proteomes" id="UP000023152"/>
    </source>
</evidence>
<gene>
    <name evidence="2" type="ORF">RFI_16576</name>
</gene>
<dbReference type="EMBL" id="ASPP01012401">
    <property type="protein sequence ID" value="ETO20641.1"/>
    <property type="molecule type" value="Genomic_DNA"/>
</dbReference>
<dbReference type="OMA" id="PNDEEMC"/>
<feature type="domain" description="DUF4833" evidence="1">
    <location>
        <begin position="119"/>
        <end position="268"/>
    </location>
</feature>
<evidence type="ECO:0000313" key="2">
    <source>
        <dbReference type="EMBL" id="ETO20641.1"/>
    </source>
</evidence>
<dbReference type="Proteomes" id="UP000023152">
    <property type="component" value="Unassembled WGS sequence"/>
</dbReference>
<accession>X6N3I7</accession>
<dbReference type="OrthoDB" id="77762at2759"/>
<dbReference type="InterPro" id="IPR032269">
    <property type="entry name" value="DUF4833"/>
</dbReference>
<sequence length="271" mass="31265">MFKFKFTVYIFKTNIYHEKYDIKRNTIDLDNLNLESGYSKYFLKQQSARPLKLKMNRDNCKNKVVLLPSKKSFVKYKQFKKVSLFPTSRGGKKMAQAPNDEEMCEDSKKILNDPYVVCVIKRSKNANVVVYKARMGNEKKQLHETDPLEVFWLKIEPSYIKKRRKQGHKDDRADLTYLEKQMAYGVKVEASKTPGEFNLVFVALNSRPLALKIGKDGLPHCYGTANKKDCILKEMYVHATENFVGVPTVNYVELKGVDIETGDAIVEKVTP</sequence>
<evidence type="ECO:0000259" key="1">
    <source>
        <dbReference type="Pfam" id="PF16117"/>
    </source>
</evidence>
<keyword evidence="3" id="KW-1185">Reference proteome</keyword>
<proteinExistence type="predicted"/>
<comment type="caution">
    <text evidence="2">The sequence shown here is derived from an EMBL/GenBank/DDBJ whole genome shotgun (WGS) entry which is preliminary data.</text>
</comment>
<dbReference type="Pfam" id="PF16117">
    <property type="entry name" value="DUF4833"/>
    <property type="match status" value="1"/>
</dbReference>
<reference evidence="2 3" key="1">
    <citation type="journal article" date="2013" name="Curr. Biol.">
        <title>The Genome of the Foraminiferan Reticulomyxa filosa.</title>
        <authorList>
            <person name="Glockner G."/>
            <person name="Hulsmann N."/>
            <person name="Schleicher M."/>
            <person name="Noegel A.A."/>
            <person name="Eichinger L."/>
            <person name="Gallinger C."/>
            <person name="Pawlowski J."/>
            <person name="Sierra R."/>
            <person name="Euteneuer U."/>
            <person name="Pillet L."/>
            <person name="Moustafa A."/>
            <person name="Platzer M."/>
            <person name="Groth M."/>
            <person name="Szafranski K."/>
            <person name="Schliwa M."/>
        </authorList>
    </citation>
    <scope>NUCLEOTIDE SEQUENCE [LARGE SCALE GENOMIC DNA]</scope>
</reference>
<dbReference type="AlphaFoldDB" id="X6N3I7"/>
<organism evidence="2 3">
    <name type="scientific">Reticulomyxa filosa</name>
    <dbReference type="NCBI Taxonomy" id="46433"/>
    <lineage>
        <taxon>Eukaryota</taxon>
        <taxon>Sar</taxon>
        <taxon>Rhizaria</taxon>
        <taxon>Retaria</taxon>
        <taxon>Foraminifera</taxon>
        <taxon>Monothalamids</taxon>
        <taxon>Reticulomyxidae</taxon>
        <taxon>Reticulomyxa</taxon>
    </lineage>
</organism>
<name>X6N3I7_RETFI</name>